<proteinExistence type="predicted"/>
<evidence type="ECO:0000259" key="5">
    <source>
        <dbReference type="PROSITE" id="PS50893"/>
    </source>
</evidence>
<protein>
    <submittedName>
        <fullName evidence="6">Spermidine/putrescine import ABC transporter ATP-binding protein PotA</fullName>
    </submittedName>
</protein>
<keyword evidence="1" id="KW-0813">Transport</keyword>
<dbReference type="GO" id="GO:0015847">
    <property type="term" value="P:putrescine transport"/>
    <property type="evidence" value="ECO:0007669"/>
    <property type="project" value="UniProtKB-ARBA"/>
</dbReference>
<evidence type="ECO:0000256" key="1">
    <source>
        <dbReference type="ARBA" id="ARBA00022448"/>
    </source>
</evidence>
<feature type="domain" description="ABC transporter" evidence="5">
    <location>
        <begin position="13"/>
        <end position="259"/>
    </location>
</feature>
<organism evidence="6">
    <name type="scientific">uncultured Phycisphaerae bacterium</name>
    <dbReference type="NCBI Taxonomy" id="904963"/>
    <lineage>
        <taxon>Bacteria</taxon>
        <taxon>Pseudomonadati</taxon>
        <taxon>Planctomycetota</taxon>
        <taxon>Phycisphaerae</taxon>
        <taxon>environmental samples</taxon>
    </lineage>
</organism>
<keyword evidence="2" id="KW-0547">Nucleotide-binding</keyword>
<dbReference type="PROSITE" id="PS00211">
    <property type="entry name" value="ABC_TRANSPORTER_1"/>
    <property type="match status" value="1"/>
</dbReference>
<dbReference type="GO" id="GO:0032991">
    <property type="term" value="C:protein-containing complex"/>
    <property type="evidence" value="ECO:0007669"/>
    <property type="project" value="UniProtKB-ARBA"/>
</dbReference>
<dbReference type="FunFam" id="3.40.50.300:FF:000133">
    <property type="entry name" value="Spermidine/putrescine import ATP-binding protein PotA"/>
    <property type="match status" value="1"/>
</dbReference>
<dbReference type="GO" id="GO:0016887">
    <property type="term" value="F:ATP hydrolysis activity"/>
    <property type="evidence" value="ECO:0007669"/>
    <property type="project" value="InterPro"/>
</dbReference>
<accession>A0A6J4NYW1</accession>
<dbReference type="GO" id="GO:0005886">
    <property type="term" value="C:plasma membrane"/>
    <property type="evidence" value="ECO:0007669"/>
    <property type="project" value="UniProtKB-ARBA"/>
</dbReference>
<dbReference type="PANTHER" id="PTHR42781:SF4">
    <property type="entry name" value="SPERMIDINE_PUTRESCINE IMPORT ATP-BINDING PROTEIN POTA"/>
    <property type="match status" value="1"/>
</dbReference>
<dbReference type="InterPro" id="IPR027417">
    <property type="entry name" value="P-loop_NTPase"/>
</dbReference>
<dbReference type="GO" id="GO:0005524">
    <property type="term" value="F:ATP binding"/>
    <property type="evidence" value="ECO:0007669"/>
    <property type="project" value="UniProtKB-KW"/>
</dbReference>
<dbReference type="SMART" id="SM00382">
    <property type="entry name" value="AAA"/>
    <property type="match status" value="1"/>
</dbReference>
<evidence type="ECO:0000256" key="2">
    <source>
        <dbReference type="ARBA" id="ARBA00022741"/>
    </source>
</evidence>
<reference evidence="6" key="1">
    <citation type="submission" date="2020-02" db="EMBL/GenBank/DDBJ databases">
        <authorList>
            <person name="Meier V. D."/>
        </authorList>
    </citation>
    <scope>NUCLEOTIDE SEQUENCE</scope>
    <source>
        <strain evidence="6">AVDCRST_MAG64</strain>
    </source>
</reference>
<gene>
    <name evidence="6" type="ORF">AVDCRST_MAG64-1435</name>
</gene>
<dbReference type="AlphaFoldDB" id="A0A6J4NYW1"/>
<dbReference type="InterPro" id="IPR050093">
    <property type="entry name" value="ABC_SmlMolc_Importer"/>
</dbReference>
<dbReference type="SUPFAM" id="SSF52540">
    <property type="entry name" value="P-loop containing nucleoside triphosphate hydrolases"/>
    <property type="match status" value="1"/>
</dbReference>
<feature type="region of interest" description="Disordered" evidence="4">
    <location>
        <begin position="275"/>
        <end position="309"/>
    </location>
</feature>
<feature type="non-terminal residue" evidence="6">
    <location>
        <position position="309"/>
    </location>
</feature>
<dbReference type="EMBL" id="CADCUQ010000332">
    <property type="protein sequence ID" value="CAA9396294.1"/>
    <property type="molecule type" value="Genomic_DNA"/>
</dbReference>
<dbReference type="Gene3D" id="3.40.50.300">
    <property type="entry name" value="P-loop containing nucleotide triphosphate hydrolases"/>
    <property type="match status" value="1"/>
</dbReference>
<dbReference type="Pfam" id="PF00005">
    <property type="entry name" value="ABC_tran"/>
    <property type="match status" value="1"/>
</dbReference>
<keyword evidence="3 6" id="KW-0067">ATP-binding</keyword>
<evidence type="ECO:0000313" key="6">
    <source>
        <dbReference type="EMBL" id="CAA9396294.1"/>
    </source>
</evidence>
<dbReference type="InterPro" id="IPR003439">
    <property type="entry name" value="ABC_transporter-like_ATP-bd"/>
</dbReference>
<dbReference type="PROSITE" id="PS50893">
    <property type="entry name" value="ABC_TRANSPORTER_2"/>
    <property type="match status" value="1"/>
</dbReference>
<evidence type="ECO:0000256" key="4">
    <source>
        <dbReference type="SAM" id="MobiDB-lite"/>
    </source>
</evidence>
<dbReference type="InterPro" id="IPR003593">
    <property type="entry name" value="AAA+_ATPase"/>
</dbReference>
<dbReference type="PANTHER" id="PTHR42781">
    <property type="entry name" value="SPERMIDINE/PUTRESCINE IMPORT ATP-BINDING PROTEIN POTA"/>
    <property type="match status" value="1"/>
</dbReference>
<feature type="compositionally biased region" description="Low complexity" evidence="4">
    <location>
        <begin position="275"/>
        <end position="303"/>
    </location>
</feature>
<dbReference type="InterPro" id="IPR017871">
    <property type="entry name" value="ABC_transporter-like_CS"/>
</dbReference>
<evidence type="ECO:0000256" key="3">
    <source>
        <dbReference type="ARBA" id="ARBA00022840"/>
    </source>
</evidence>
<name>A0A6J4NYW1_9BACT</name>
<sequence length="309" mass="32536">MTQVPATATAPAVRIANVSKHFRAAGAARGAAGAAGAAGDVRAVDGVSLDIAAGEFFALLGPSGCGKTTLLRVIAGLESPTAGAVHVAGVDVTGLPAHRRPVNMVFQQYALFPHLTVARNVAFGLRYQRVRGAEAAARVRDALDLVQLPGYDDRYPGQLSGGQRQRVALARALVLRPRVLLLDEPLAALDQKLRREMQLELKRLQRSLGITFVFVTHDQEEALAMSDRVAVMNRGRVEQVDAAHRVFERPRTRFVAEFMGAANFMEAPADAAASRADAAASRADAAASRGDAAASRGDAAASRGDARAG</sequence>